<dbReference type="EMBL" id="JBHUPG010000008">
    <property type="protein sequence ID" value="MFD2911341.1"/>
    <property type="molecule type" value="Genomic_DNA"/>
</dbReference>
<reference evidence="2" key="1">
    <citation type="journal article" date="2019" name="Int. J. Syst. Evol. Microbiol.">
        <title>The Global Catalogue of Microorganisms (GCM) 10K type strain sequencing project: providing services to taxonomists for standard genome sequencing and annotation.</title>
        <authorList>
            <consortium name="The Broad Institute Genomics Platform"/>
            <consortium name="The Broad Institute Genome Sequencing Center for Infectious Disease"/>
            <person name="Wu L."/>
            <person name="Ma J."/>
        </authorList>
    </citation>
    <scope>NUCLEOTIDE SEQUENCE [LARGE SCALE GENOMIC DNA]</scope>
    <source>
        <strain evidence="2">KCTC 13528</strain>
    </source>
</reference>
<dbReference type="Proteomes" id="UP001597561">
    <property type="component" value="Unassembled WGS sequence"/>
</dbReference>
<evidence type="ECO:0000313" key="1">
    <source>
        <dbReference type="EMBL" id="MFD2911341.1"/>
    </source>
</evidence>
<dbReference type="RefSeq" id="WP_204727896.1">
    <property type="nucleotide sequence ID" value="NZ_JAFBDK010000001.1"/>
</dbReference>
<sequence>MDIFLSINNREQVIRLPIVPEEFEIKLPYNNETFNRLDQKALRLIGLEGLKTITLQSFFPNRYYSFARDQTYRGFEYIEIIEAWMARRVPIRLIITDTPINMAASIDEITYTPRDGSTDVYYTLSLSQFNFVHERQDGHGA</sequence>
<accession>A0ABW5ZG93</accession>
<evidence type="ECO:0000313" key="2">
    <source>
        <dbReference type="Proteomes" id="UP001597561"/>
    </source>
</evidence>
<name>A0ABW5ZG93_9BACL</name>
<evidence type="ECO:0008006" key="3">
    <source>
        <dbReference type="Google" id="ProtNLM"/>
    </source>
</evidence>
<organism evidence="1 2">
    <name type="scientific">Jeotgalibacillus terrae</name>
    <dbReference type="NCBI Taxonomy" id="587735"/>
    <lineage>
        <taxon>Bacteria</taxon>
        <taxon>Bacillati</taxon>
        <taxon>Bacillota</taxon>
        <taxon>Bacilli</taxon>
        <taxon>Bacillales</taxon>
        <taxon>Caryophanaceae</taxon>
        <taxon>Jeotgalibacillus</taxon>
    </lineage>
</organism>
<comment type="caution">
    <text evidence="1">The sequence shown here is derived from an EMBL/GenBank/DDBJ whole genome shotgun (WGS) entry which is preliminary data.</text>
</comment>
<gene>
    <name evidence="1" type="ORF">ACFS5P_05595</name>
</gene>
<protein>
    <recommendedName>
        <fullName evidence="3">Phage portal protein</fullName>
    </recommendedName>
</protein>
<proteinExistence type="predicted"/>
<keyword evidence="2" id="KW-1185">Reference proteome</keyword>